<reference evidence="1" key="1">
    <citation type="submission" date="2020-05" db="EMBL/GenBank/DDBJ databases">
        <authorList>
            <person name="Chiriac C."/>
            <person name="Salcher M."/>
            <person name="Ghai R."/>
            <person name="Kavagutti S V."/>
        </authorList>
    </citation>
    <scope>NUCLEOTIDE SEQUENCE</scope>
</reference>
<dbReference type="SUPFAM" id="SSF53448">
    <property type="entry name" value="Nucleotide-diphospho-sugar transferases"/>
    <property type="match status" value="1"/>
</dbReference>
<proteinExistence type="predicted"/>
<dbReference type="Gene3D" id="3.90.550.10">
    <property type="entry name" value="Spore Coat Polysaccharide Biosynthesis Protein SpsA, Chain A"/>
    <property type="match status" value="1"/>
</dbReference>
<dbReference type="InterPro" id="IPR029044">
    <property type="entry name" value="Nucleotide-diphossugar_trans"/>
</dbReference>
<name>A0A6J5R481_9CAUD</name>
<evidence type="ECO:0000313" key="1">
    <source>
        <dbReference type="EMBL" id="CAB4187605.1"/>
    </source>
</evidence>
<dbReference type="EMBL" id="LR797105">
    <property type="protein sequence ID" value="CAB4187605.1"/>
    <property type="molecule type" value="Genomic_DNA"/>
</dbReference>
<evidence type="ECO:0008006" key="2">
    <source>
        <dbReference type="Google" id="ProtNLM"/>
    </source>
</evidence>
<dbReference type="SUPFAM" id="SSF53756">
    <property type="entry name" value="UDP-Glycosyltransferase/glycogen phosphorylase"/>
    <property type="match status" value="1"/>
</dbReference>
<organism evidence="1">
    <name type="scientific">uncultured Caudovirales phage</name>
    <dbReference type="NCBI Taxonomy" id="2100421"/>
    <lineage>
        <taxon>Viruses</taxon>
        <taxon>Duplodnaviria</taxon>
        <taxon>Heunggongvirae</taxon>
        <taxon>Uroviricota</taxon>
        <taxon>Caudoviricetes</taxon>
        <taxon>Peduoviridae</taxon>
        <taxon>Maltschvirus</taxon>
        <taxon>Maltschvirus maltsch</taxon>
    </lineage>
</organism>
<sequence>MHNDIAAHRANVLRHVTVVMPWGGEKEHLLKDAIRSLPRGIRVVIAKNAGKHEMADAFNEAISLVRTKYTFIMGADDVIDSKTLWRLWEAAIGADGAYPWMLVFGDRRYRTIVEAWCPRRLQDVNLCGVMLVKTDAIRSVGGYRSVPIEDWDMTYRLAQAGYRLNPAPLARYGYRQQHDGLHKTTLREANRLGMNWADLAPYETRVEVPAVFYEWSLDGTGYVRSELASRTTGGVVRTSLDQRDEHQAKSWVFQYPNSDAQEFWDKAKELGKRRIVDVDDNYVSPELTRVVGEFHKENAEKWGERQESHKRMVREADGVICATPALAEVYAEFNDNIIVCENTVDPSDWNYSSSKKRIVGVVLSRNHLKDIPLVEEACRAASKIKGVEVQVIGLDPDWDFSYTSFGFTPSISSYRRILSRWSIGLAPVVDNDVTRCKSDLKWLEFTMSKAVLVASDSEAYKRVPDDCIMRAASPQEFKDRVLTLLRDESRRKQLLRASTLHVKQNRLVGNESLRNRYNTLLV</sequence>
<gene>
    <name evidence="1" type="ORF">UFOVP1158_34</name>
</gene>
<protein>
    <recommendedName>
        <fullName evidence="2">Glycosyltransferase 2-like domain-containing protein</fullName>
    </recommendedName>
</protein>
<accession>A0A6J5R481</accession>